<dbReference type="PANTHER" id="PTHR21310:SF42">
    <property type="entry name" value="BIFUNCTIONAL AAC_APH"/>
    <property type="match status" value="1"/>
</dbReference>
<sequence>MHENEVFVDDALVRRLLMGQFPQWAELPLKRVESTGTDNAIYRLGDELAVRLPRIDWATGQAEKELYWLPKLASHLPLAIPAPIAIGEPAEEYPWRWAVYRWFEGVDGIVGRIGDLDEAAKAMAQFVAALRRIDPAGGPLPVGSRRDTLAKRDELVRKIIAELPGGIDQEAAAGAWDAAMKLPEWQGEPVWIHGDLHAGNLLLDQGRLSAVIDFGCMGVGDPAYDTLFAWSMLTSDTRETFRAELQPDEQEWERGKGFALSMGLIAYPYYKESNPLFAGVAKRIIDEVLADYRSGVV</sequence>
<gene>
    <name evidence="2" type="ORF">A8990_1401</name>
</gene>
<dbReference type="PANTHER" id="PTHR21310">
    <property type="entry name" value="AMINOGLYCOSIDE PHOSPHOTRANSFERASE-RELATED-RELATED"/>
    <property type="match status" value="1"/>
</dbReference>
<dbReference type="RefSeq" id="WP_220376842.1">
    <property type="nucleotide sequence ID" value="NZ_QTTN01000040.1"/>
</dbReference>
<dbReference type="AlphaFoldDB" id="A0A3D9R3Q3"/>
<dbReference type="CDD" id="cd05155">
    <property type="entry name" value="APH_ChoK_like_1"/>
    <property type="match status" value="1"/>
</dbReference>
<dbReference type="InterPro" id="IPR002575">
    <property type="entry name" value="Aminoglycoside_PTrfase"/>
</dbReference>
<dbReference type="SUPFAM" id="SSF56112">
    <property type="entry name" value="Protein kinase-like (PK-like)"/>
    <property type="match status" value="1"/>
</dbReference>
<dbReference type="Pfam" id="PF01636">
    <property type="entry name" value="APH"/>
    <property type="match status" value="1"/>
</dbReference>
<keyword evidence="2" id="KW-0808">Transferase</keyword>
<dbReference type="InterPro" id="IPR051678">
    <property type="entry name" value="AGP_Transferase"/>
</dbReference>
<evidence type="ECO:0000313" key="2">
    <source>
        <dbReference type="EMBL" id="REE67952.1"/>
    </source>
</evidence>
<evidence type="ECO:0000259" key="1">
    <source>
        <dbReference type="Pfam" id="PF01636"/>
    </source>
</evidence>
<protein>
    <submittedName>
        <fullName evidence="2">Aminoglycoside phosphotransferase (APT) family kinase protein</fullName>
    </submittedName>
</protein>
<keyword evidence="3" id="KW-1185">Reference proteome</keyword>
<evidence type="ECO:0000313" key="3">
    <source>
        <dbReference type="Proteomes" id="UP000256304"/>
    </source>
</evidence>
<dbReference type="Gene3D" id="3.30.200.20">
    <property type="entry name" value="Phosphorylase Kinase, domain 1"/>
    <property type="match status" value="1"/>
</dbReference>
<dbReference type="GO" id="GO:0016301">
    <property type="term" value="F:kinase activity"/>
    <property type="evidence" value="ECO:0007669"/>
    <property type="project" value="UniProtKB-KW"/>
</dbReference>
<dbReference type="EMBL" id="QTTN01000040">
    <property type="protein sequence ID" value="REE67952.1"/>
    <property type="molecule type" value="Genomic_DNA"/>
</dbReference>
<comment type="caution">
    <text evidence="2">The sequence shown here is derived from an EMBL/GenBank/DDBJ whole genome shotgun (WGS) entry which is preliminary data.</text>
</comment>
<proteinExistence type="predicted"/>
<dbReference type="Proteomes" id="UP000256304">
    <property type="component" value="Unassembled WGS sequence"/>
</dbReference>
<name>A0A3D9R3Q3_9BACL</name>
<reference evidence="2 3" key="1">
    <citation type="submission" date="2018-08" db="EMBL/GenBank/DDBJ databases">
        <title>Genomic Encyclopedia of Type Strains, Phase III (KMG-III): the genomes of soil and plant-associated and newly described type strains.</title>
        <authorList>
            <person name="Whitman W."/>
        </authorList>
    </citation>
    <scope>NUCLEOTIDE SEQUENCE [LARGE SCALE GENOMIC DNA]</scope>
    <source>
        <strain evidence="2 3">CGMCC 1.10966</strain>
    </source>
</reference>
<accession>A0A3D9R3Q3</accession>
<feature type="domain" description="Aminoglycoside phosphotransferase" evidence="1">
    <location>
        <begin position="35"/>
        <end position="257"/>
    </location>
</feature>
<dbReference type="InterPro" id="IPR011009">
    <property type="entry name" value="Kinase-like_dom_sf"/>
</dbReference>
<keyword evidence="2" id="KW-0418">Kinase</keyword>
<dbReference type="Gene3D" id="3.90.1200.10">
    <property type="match status" value="1"/>
</dbReference>
<organism evidence="2 3">
    <name type="scientific">Paenibacillus taihuensis</name>
    <dbReference type="NCBI Taxonomy" id="1156355"/>
    <lineage>
        <taxon>Bacteria</taxon>
        <taxon>Bacillati</taxon>
        <taxon>Bacillota</taxon>
        <taxon>Bacilli</taxon>
        <taxon>Bacillales</taxon>
        <taxon>Paenibacillaceae</taxon>
        <taxon>Paenibacillus</taxon>
    </lineage>
</organism>